<evidence type="ECO:0000313" key="10">
    <source>
        <dbReference type="Proteomes" id="UP000178666"/>
    </source>
</evidence>
<dbReference type="PANTHER" id="PTHR43085:SF1">
    <property type="entry name" value="PSEUDOURIDINE KINASE-RELATED"/>
    <property type="match status" value="1"/>
</dbReference>
<name>A0AAC9ANH9_9ACTN</name>
<dbReference type="EMBL" id="CP015970">
    <property type="protein sequence ID" value="AOZ47104.1"/>
    <property type="molecule type" value="Genomic_DNA"/>
</dbReference>
<dbReference type="InterPro" id="IPR050306">
    <property type="entry name" value="PfkB_Carbo_kinase"/>
</dbReference>
<dbReference type="Proteomes" id="UP000075221">
    <property type="component" value="Chromosome"/>
</dbReference>
<protein>
    <submittedName>
        <fullName evidence="7">Ribokinase</fullName>
    </submittedName>
</protein>
<dbReference type="GO" id="GO:0016301">
    <property type="term" value="F:kinase activity"/>
    <property type="evidence" value="ECO:0007669"/>
    <property type="project" value="UniProtKB-KW"/>
</dbReference>
<evidence type="ECO:0000313" key="7">
    <source>
        <dbReference type="EMBL" id="AMS05635.1"/>
    </source>
</evidence>
<gene>
    <name evidence="8" type="ORF">A8L58_10860</name>
    <name evidence="7" type="ORF">AXH35_09420</name>
</gene>
<dbReference type="RefSeq" id="WP_062819699.1">
    <property type="nucleotide sequence ID" value="NZ_CP014352.1"/>
</dbReference>
<dbReference type="PROSITE" id="PS00584">
    <property type="entry name" value="PFKB_KINASES_2"/>
    <property type="match status" value="1"/>
</dbReference>
<evidence type="ECO:0000256" key="3">
    <source>
        <dbReference type="ARBA" id="ARBA00022741"/>
    </source>
</evidence>
<evidence type="ECO:0000259" key="6">
    <source>
        <dbReference type="Pfam" id="PF00294"/>
    </source>
</evidence>
<feature type="domain" description="Carbohydrate kinase PfkB" evidence="6">
    <location>
        <begin position="29"/>
        <end position="308"/>
    </location>
</feature>
<accession>A0AAC9ANH9</accession>
<dbReference type="InterPro" id="IPR002173">
    <property type="entry name" value="Carboh/pur_kinase_PfkB_CS"/>
</dbReference>
<evidence type="ECO:0000313" key="8">
    <source>
        <dbReference type="EMBL" id="AOZ47104.1"/>
    </source>
</evidence>
<evidence type="ECO:0000313" key="9">
    <source>
        <dbReference type="Proteomes" id="UP000075221"/>
    </source>
</evidence>
<dbReference type="GO" id="GO:0005524">
    <property type="term" value="F:ATP binding"/>
    <property type="evidence" value="ECO:0007669"/>
    <property type="project" value="UniProtKB-KW"/>
</dbReference>
<dbReference type="Gene3D" id="3.40.1190.20">
    <property type="match status" value="1"/>
</dbReference>
<evidence type="ECO:0000256" key="4">
    <source>
        <dbReference type="ARBA" id="ARBA00022777"/>
    </source>
</evidence>
<dbReference type="AlphaFoldDB" id="A0AAC9ANH9"/>
<keyword evidence="3" id="KW-0547">Nucleotide-binding</keyword>
<dbReference type="Proteomes" id="UP000178666">
    <property type="component" value="Chromosome"/>
</dbReference>
<dbReference type="PROSITE" id="PS00583">
    <property type="entry name" value="PFKB_KINASES_1"/>
    <property type="match status" value="1"/>
</dbReference>
<proteinExistence type="inferred from homology"/>
<comment type="similarity">
    <text evidence="1">Belongs to the carbohydrate kinase PfkB family.</text>
</comment>
<dbReference type="InterPro" id="IPR011611">
    <property type="entry name" value="PfkB_dom"/>
</dbReference>
<evidence type="ECO:0000256" key="5">
    <source>
        <dbReference type="ARBA" id="ARBA00022840"/>
    </source>
</evidence>
<dbReference type="EMBL" id="CP014352">
    <property type="protein sequence ID" value="AMS05635.1"/>
    <property type="molecule type" value="Genomic_DNA"/>
</dbReference>
<keyword evidence="2" id="KW-0808">Transferase</keyword>
<evidence type="ECO:0000256" key="1">
    <source>
        <dbReference type="ARBA" id="ARBA00010688"/>
    </source>
</evidence>
<evidence type="ECO:0000256" key="2">
    <source>
        <dbReference type="ARBA" id="ARBA00022679"/>
    </source>
</evidence>
<keyword evidence="4" id="KW-0418">Kinase</keyword>
<organism evidence="7 9">
    <name type="scientific">Acidipropionibacterium acidipropionici</name>
    <dbReference type="NCBI Taxonomy" id="1748"/>
    <lineage>
        <taxon>Bacteria</taxon>
        <taxon>Bacillati</taxon>
        <taxon>Actinomycetota</taxon>
        <taxon>Actinomycetes</taxon>
        <taxon>Propionibacteriales</taxon>
        <taxon>Propionibacteriaceae</taxon>
        <taxon>Acidipropionibacterium</taxon>
    </lineage>
</organism>
<reference evidence="7 9" key="2">
    <citation type="submission" date="2016-02" db="EMBL/GenBank/DDBJ databases">
        <title>Complete Genome Sequence of Propionibacterium acidipropionici ATCC 55737.</title>
        <authorList>
            <person name="Luna Flores C.H."/>
            <person name="Nielsen L.K."/>
            <person name="Marcellin E."/>
        </authorList>
    </citation>
    <scope>NUCLEOTIDE SEQUENCE [LARGE SCALE GENOMIC DNA]</scope>
    <source>
        <strain evidence="7 9">ATCC 55737</strain>
    </source>
</reference>
<dbReference type="PANTHER" id="PTHR43085">
    <property type="entry name" value="HEXOKINASE FAMILY MEMBER"/>
    <property type="match status" value="1"/>
</dbReference>
<reference evidence="8 10" key="1">
    <citation type="journal article" date="2016" name="Plant Dis.">
        <title>Improved production of propionic acid using genome shuffling.</title>
        <authorList>
            <person name="Luna-Flores C.H."/>
            <person name="Palfreyman R.W."/>
            <person name="Kromer J.O."/>
            <person name="Nielsen L.K."/>
            <person name="Marcellin E."/>
        </authorList>
    </citation>
    <scope>NUCLEOTIDE SEQUENCE [LARGE SCALE GENOMIC DNA]</scope>
    <source>
        <strain evidence="8 10">F3E8</strain>
    </source>
</reference>
<dbReference type="SUPFAM" id="SSF53613">
    <property type="entry name" value="Ribokinase-like"/>
    <property type="match status" value="1"/>
</dbReference>
<keyword evidence="10" id="KW-1185">Reference proteome</keyword>
<dbReference type="Pfam" id="PF00294">
    <property type="entry name" value="PfkB"/>
    <property type="match status" value="1"/>
</dbReference>
<dbReference type="InterPro" id="IPR029056">
    <property type="entry name" value="Ribokinase-like"/>
</dbReference>
<keyword evidence="5" id="KW-0067">ATP-binding</keyword>
<sequence length="319" mass="32650">MSSAASQPTAPEAGQASTALVIGESLIDIVHRGEEVSEHPGGSPMNVAIGLARLGRDAELATWFGHDPRGDVLAAHIGADHVRLAEAARDAATTSTAAATLTEDGQATYVFDLDWSLPSVDVPAGCPVVHTGSLGACIEPGVDVVRQTVIAARGSSTITYDPNVRPDLQPDPASARAVVEGFVRLADVVKASDEDLAYLGEGADPEEVLAGWADLGPKLLVMTCGGDGVIARSASGLEVHLPAKKVTVADTVGAGDSFMAGLIDGLWSEGLLGAENRDALGRICAPRLEAILDRCALIAGITVSRDGANPPTLAELETA</sequence>